<organism evidence="3 4">
    <name type="scientific">Necator americanus</name>
    <name type="common">Human hookworm</name>
    <dbReference type="NCBI Taxonomy" id="51031"/>
    <lineage>
        <taxon>Eukaryota</taxon>
        <taxon>Metazoa</taxon>
        <taxon>Ecdysozoa</taxon>
        <taxon>Nematoda</taxon>
        <taxon>Chromadorea</taxon>
        <taxon>Rhabditida</taxon>
        <taxon>Rhabditina</taxon>
        <taxon>Rhabditomorpha</taxon>
        <taxon>Strongyloidea</taxon>
        <taxon>Ancylostomatidae</taxon>
        <taxon>Bunostominae</taxon>
        <taxon>Necator</taxon>
    </lineage>
</organism>
<feature type="signal peptide" evidence="2">
    <location>
        <begin position="1"/>
        <end position="17"/>
    </location>
</feature>
<dbReference type="OMA" id="MTQPRTQ"/>
<feature type="compositionally biased region" description="Low complexity" evidence="1">
    <location>
        <begin position="1189"/>
        <end position="1199"/>
    </location>
</feature>
<feature type="region of interest" description="Disordered" evidence="1">
    <location>
        <begin position="96"/>
        <end position="124"/>
    </location>
</feature>
<gene>
    <name evidence="3" type="ORF">NECAME_05344</name>
</gene>
<feature type="compositionally biased region" description="Low complexity" evidence="1">
    <location>
        <begin position="969"/>
        <end position="983"/>
    </location>
</feature>
<feature type="compositionally biased region" description="Low complexity" evidence="1">
    <location>
        <begin position="850"/>
        <end position="859"/>
    </location>
</feature>
<dbReference type="EMBL" id="KI669145">
    <property type="protein sequence ID" value="ETN69237.1"/>
    <property type="molecule type" value="Genomic_DNA"/>
</dbReference>
<protein>
    <submittedName>
        <fullName evidence="3">Uncharacterized protein</fullName>
    </submittedName>
</protein>
<feature type="compositionally biased region" description="Pro residues" evidence="1">
    <location>
        <begin position="791"/>
        <end position="803"/>
    </location>
</feature>
<feature type="compositionally biased region" description="Polar residues" evidence="1">
    <location>
        <begin position="588"/>
        <end position="600"/>
    </location>
</feature>
<feature type="compositionally biased region" description="Low complexity" evidence="1">
    <location>
        <begin position="910"/>
        <end position="958"/>
    </location>
</feature>
<feature type="compositionally biased region" description="Polar residues" evidence="1">
    <location>
        <begin position="1100"/>
        <end position="1121"/>
    </location>
</feature>
<feature type="region of interest" description="Disordered" evidence="1">
    <location>
        <begin position="670"/>
        <end position="1207"/>
    </location>
</feature>
<proteinExistence type="predicted"/>
<feature type="compositionally biased region" description="Pro residues" evidence="1">
    <location>
        <begin position="507"/>
        <end position="517"/>
    </location>
</feature>
<feature type="chain" id="PRO_5004824713" evidence="2">
    <location>
        <begin position="18"/>
        <end position="1207"/>
    </location>
</feature>
<feature type="compositionally biased region" description="Polar residues" evidence="1">
    <location>
        <begin position="812"/>
        <end position="822"/>
    </location>
</feature>
<dbReference type="AlphaFoldDB" id="W2SKH8"/>
<evidence type="ECO:0000256" key="1">
    <source>
        <dbReference type="SAM" id="MobiDB-lite"/>
    </source>
</evidence>
<evidence type="ECO:0000256" key="2">
    <source>
        <dbReference type="SAM" id="SignalP"/>
    </source>
</evidence>
<evidence type="ECO:0000313" key="3">
    <source>
        <dbReference type="EMBL" id="ETN69237.1"/>
    </source>
</evidence>
<feature type="compositionally biased region" description="Polar residues" evidence="1">
    <location>
        <begin position="778"/>
        <end position="788"/>
    </location>
</feature>
<feature type="compositionally biased region" description="Low complexity" evidence="1">
    <location>
        <begin position="1122"/>
        <end position="1147"/>
    </location>
</feature>
<sequence>MISLLLILAALWPQFEAVPSYTVPGPQQPYSAAAPTSGAAIFHFKQPDDLKHVAYQAFPLDDTAGPFSLPDVSDSLKTASGDANPSKRHSVAFITPLPHKDANPSKGQRVPFVPDEPELPPGSTLRKAPLWIEHIPTKSKHKFTINNLGQSQLVMEQFYKGSNGGKPYVTPSPDEEKTSTEKIKVNSRETKEIVEKIIKQELNRVKVAKFGKSAGGGYNIQISQTIFQENVSGGSASRPTVEQSGYSGENRAIIDWSENNNKLDEFPNGYDGLSALPEPNVPNSVLTNRIIEELTTIQPPTAYSITPPYAPPTTRIFTTMTSTTPPYVFLSTPYHCDSAAAGPTASSQANTPRTVEYPLPKSVDGSVTGHMNGCVPCSESANAPAPPATLAPMIPLPSLPKESPVAPPSLPNHTPLNPAPYEQPSTHPGSVPNAIPPAPVPAPTPSENIAPPPQSTSAKAIEVGAATMPAPGEREYSQQSHESPAPAPSSPPLPPPDSSLPAVALPPSEPVALPSPAPTELIASEPAPSVPDPASAIEGGNGSEAVANGYEKTEPAPALIPTPAVEPVPAPPPVVGPAPAPTPAVESALTSAQTVGTAAPSTPAVEPASGPTPAVEPALGPAPVSEPAPLPTPVETVPLPEPPAPQVELPLPSVSAPEPAAVVVKPYSEKVGTAPSPTDPAPASAEPVDAGNTIEQLPPLAPAPSPSEELSPVAPVEHVSAPVEPQPAPTSIQTTQVVIPVEQPAPPAPKDKEYESVETDSASIPPLLNPAPAVSGTIPASSGYSNRDASPSPPPPAPSPPQTAAPAPSSSYEKPQTPSSSYEKPPTSQPLEPASVSVPEKTAPAFVQTSSTSAESSYSNLEGDHSEAEVPRVPVPVPAPAYKEVEPSPEPSANIESIESGSEVAPPSPSGSLQSSGGYESSSSNSAATASSNVNSGSSSSSSSYSSSAEVSAPQSTSGDSYKSGSVGSESAAPSAPSSPEEPINNAQYINESPKGSNEQSYKETSDKVSYVPEASPSLPEVPEESPPQEPPQESIPGHPAESSYTNLEEDHVENKGPVTIIDTENNNVPASGNVGEVNHETGKGANYEVPAKITPIQVKPSSFYNQGPQPIQPYLPQSRTNSGYQQLSGGYQQPSGGYQQPNGGYQHPSGGYLQPHQSFQPPPPSLLQPQPFSIPQAPVYQPQPPYQVSPVQSTPQQVRTFGQYSW</sequence>
<feature type="region of interest" description="Disordered" evidence="1">
    <location>
        <begin position="393"/>
        <end position="456"/>
    </location>
</feature>
<feature type="compositionally biased region" description="Pro residues" evidence="1">
    <location>
        <begin position="485"/>
        <end position="498"/>
    </location>
</feature>
<dbReference type="KEGG" id="nai:NECAME_05344"/>
<keyword evidence="4" id="KW-1185">Reference proteome</keyword>
<feature type="compositionally biased region" description="Low complexity" evidence="1">
    <location>
        <begin position="1168"/>
        <end position="1181"/>
    </location>
</feature>
<evidence type="ECO:0000313" key="4">
    <source>
        <dbReference type="Proteomes" id="UP000053676"/>
    </source>
</evidence>
<feature type="compositionally biased region" description="Low complexity" evidence="1">
    <location>
        <begin position="706"/>
        <end position="717"/>
    </location>
</feature>
<feature type="compositionally biased region" description="Low complexity" evidence="1">
    <location>
        <begin position="673"/>
        <end position="685"/>
    </location>
</feature>
<feature type="compositionally biased region" description="Pro residues" evidence="1">
    <location>
        <begin position="434"/>
        <end position="454"/>
    </location>
</feature>
<feature type="region of interest" description="Disordered" evidence="1">
    <location>
        <begin position="470"/>
        <end position="652"/>
    </location>
</feature>
<accession>W2SKH8</accession>
<feature type="compositionally biased region" description="Pro residues" evidence="1">
    <location>
        <begin position="558"/>
        <end position="582"/>
    </location>
</feature>
<keyword evidence="2" id="KW-0732">Signal</keyword>
<dbReference type="Proteomes" id="UP000053676">
    <property type="component" value="Unassembled WGS sequence"/>
</dbReference>
<feature type="compositionally biased region" description="Polar residues" evidence="1">
    <location>
        <begin position="959"/>
        <end position="968"/>
    </location>
</feature>
<dbReference type="STRING" id="51031.W2SKH8"/>
<feature type="compositionally biased region" description="Polar residues" evidence="1">
    <location>
        <begin position="985"/>
        <end position="1000"/>
    </location>
</feature>
<reference evidence="4" key="1">
    <citation type="journal article" date="2014" name="Nat. Genet.">
        <title>Genome of the human hookworm Necator americanus.</title>
        <authorList>
            <person name="Tang Y.T."/>
            <person name="Gao X."/>
            <person name="Rosa B.A."/>
            <person name="Abubucker S."/>
            <person name="Hallsworth-Pepin K."/>
            <person name="Martin J."/>
            <person name="Tyagi R."/>
            <person name="Heizer E."/>
            <person name="Zhang X."/>
            <person name="Bhonagiri-Palsikar V."/>
            <person name="Minx P."/>
            <person name="Warren W.C."/>
            <person name="Wang Q."/>
            <person name="Zhan B."/>
            <person name="Hotez P.J."/>
            <person name="Sternberg P.W."/>
            <person name="Dougall A."/>
            <person name="Gaze S.T."/>
            <person name="Mulvenna J."/>
            <person name="Sotillo J."/>
            <person name="Ranganathan S."/>
            <person name="Rabelo E.M."/>
            <person name="Wilson R.K."/>
            <person name="Felgner P.L."/>
            <person name="Bethony J."/>
            <person name="Hawdon J.M."/>
            <person name="Gasser R.B."/>
            <person name="Loukas A."/>
            <person name="Mitreva M."/>
        </authorList>
    </citation>
    <scope>NUCLEOTIDE SEQUENCE [LARGE SCALE GENOMIC DNA]</scope>
</reference>
<name>W2SKH8_NECAM</name>
<dbReference type="OrthoDB" id="5875539at2759"/>